<name>A0A1F6BTQ7_9BACT</name>
<dbReference type="Proteomes" id="UP000179014">
    <property type="component" value="Unassembled WGS sequence"/>
</dbReference>
<proteinExistence type="predicted"/>
<dbReference type="STRING" id="1798474.A2118_01095"/>
<dbReference type="AlphaFoldDB" id="A0A1F6BTQ7"/>
<comment type="caution">
    <text evidence="1">The sequence shown here is derived from an EMBL/GenBank/DDBJ whole genome shotgun (WGS) entry which is preliminary data.</text>
</comment>
<dbReference type="EMBL" id="MFKN01000036">
    <property type="protein sequence ID" value="OGG39927.1"/>
    <property type="molecule type" value="Genomic_DNA"/>
</dbReference>
<evidence type="ECO:0000313" key="1">
    <source>
        <dbReference type="EMBL" id="OGG39927.1"/>
    </source>
</evidence>
<organism evidence="1 2">
    <name type="scientific">Candidatus Kaiserbacteria bacterium GWA2_50_9</name>
    <dbReference type="NCBI Taxonomy" id="1798474"/>
    <lineage>
        <taxon>Bacteria</taxon>
        <taxon>Candidatus Kaiseribacteriota</taxon>
    </lineage>
</organism>
<sequence>MAVSRERWFTLPLADQLGNIGSEVGRARTWQDKDEKLFWGAAGRALELLDLTREDVRWRGRRPELDRARESVADAILGGAVYGSRLASLEEYFMPFALYSQRVRTMVAT</sequence>
<gene>
    <name evidence="1" type="ORF">A2118_01095</name>
</gene>
<reference evidence="1 2" key="1">
    <citation type="journal article" date="2016" name="Nat. Commun.">
        <title>Thousands of microbial genomes shed light on interconnected biogeochemical processes in an aquifer system.</title>
        <authorList>
            <person name="Anantharaman K."/>
            <person name="Brown C.T."/>
            <person name="Hug L.A."/>
            <person name="Sharon I."/>
            <person name="Castelle C.J."/>
            <person name="Probst A.J."/>
            <person name="Thomas B.C."/>
            <person name="Singh A."/>
            <person name="Wilkins M.J."/>
            <person name="Karaoz U."/>
            <person name="Brodie E.L."/>
            <person name="Williams K.H."/>
            <person name="Hubbard S.S."/>
            <person name="Banfield J.F."/>
        </authorList>
    </citation>
    <scope>NUCLEOTIDE SEQUENCE [LARGE SCALE GENOMIC DNA]</scope>
</reference>
<protein>
    <submittedName>
        <fullName evidence="1">Uncharacterized protein</fullName>
    </submittedName>
</protein>
<evidence type="ECO:0000313" key="2">
    <source>
        <dbReference type="Proteomes" id="UP000179014"/>
    </source>
</evidence>
<accession>A0A1F6BTQ7</accession>